<dbReference type="Proteomes" id="UP000824469">
    <property type="component" value="Unassembled WGS sequence"/>
</dbReference>
<gene>
    <name evidence="1" type="ORF">KI387_044424</name>
</gene>
<evidence type="ECO:0000313" key="1">
    <source>
        <dbReference type="EMBL" id="KAH9303543.1"/>
    </source>
</evidence>
<dbReference type="EMBL" id="JAHRHJ020000009">
    <property type="protein sequence ID" value="KAH9303543.1"/>
    <property type="molecule type" value="Genomic_DNA"/>
</dbReference>
<organism evidence="1 2">
    <name type="scientific">Taxus chinensis</name>
    <name type="common">Chinese yew</name>
    <name type="synonym">Taxus wallichiana var. chinensis</name>
    <dbReference type="NCBI Taxonomy" id="29808"/>
    <lineage>
        <taxon>Eukaryota</taxon>
        <taxon>Viridiplantae</taxon>
        <taxon>Streptophyta</taxon>
        <taxon>Embryophyta</taxon>
        <taxon>Tracheophyta</taxon>
        <taxon>Spermatophyta</taxon>
        <taxon>Pinopsida</taxon>
        <taxon>Pinidae</taxon>
        <taxon>Conifers II</taxon>
        <taxon>Cupressales</taxon>
        <taxon>Taxaceae</taxon>
        <taxon>Taxus</taxon>
    </lineage>
</organism>
<sequence length="87" mass="9791">GDLPIIPMLDKGFRRESLETSFKDVLKGKESSMKPADITPCITFGEDVISSEVYYKEHALICRFGGLWPSLPALHAWISKHWTPSLT</sequence>
<dbReference type="AlphaFoldDB" id="A0AA38CV81"/>
<keyword evidence="2" id="KW-1185">Reference proteome</keyword>
<feature type="non-terminal residue" evidence="1">
    <location>
        <position position="1"/>
    </location>
</feature>
<comment type="caution">
    <text evidence="1">The sequence shown here is derived from an EMBL/GenBank/DDBJ whole genome shotgun (WGS) entry which is preliminary data.</text>
</comment>
<protein>
    <submittedName>
        <fullName evidence="1">Uncharacterized protein</fullName>
    </submittedName>
</protein>
<evidence type="ECO:0000313" key="2">
    <source>
        <dbReference type="Proteomes" id="UP000824469"/>
    </source>
</evidence>
<reference evidence="1 2" key="1">
    <citation type="journal article" date="2021" name="Nat. Plants">
        <title>The Taxus genome provides insights into paclitaxel biosynthesis.</title>
        <authorList>
            <person name="Xiong X."/>
            <person name="Gou J."/>
            <person name="Liao Q."/>
            <person name="Li Y."/>
            <person name="Zhou Q."/>
            <person name="Bi G."/>
            <person name="Li C."/>
            <person name="Du R."/>
            <person name="Wang X."/>
            <person name="Sun T."/>
            <person name="Guo L."/>
            <person name="Liang H."/>
            <person name="Lu P."/>
            <person name="Wu Y."/>
            <person name="Zhang Z."/>
            <person name="Ro D.K."/>
            <person name="Shang Y."/>
            <person name="Huang S."/>
            <person name="Yan J."/>
        </authorList>
    </citation>
    <scope>NUCLEOTIDE SEQUENCE [LARGE SCALE GENOMIC DNA]</scope>
    <source>
        <strain evidence="1">Ta-2019</strain>
    </source>
</reference>
<proteinExistence type="predicted"/>
<feature type="non-terminal residue" evidence="1">
    <location>
        <position position="87"/>
    </location>
</feature>
<name>A0AA38CV81_TAXCH</name>
<accession>A0AA38CV81</accession>